<protein>
    <submittedName>
        <fullName evidence="6">Heme peroxidase</fullName>
        <ecNumber evidence="6">1.11.1.7</ecNumber>
    </submittedName>
</protein>
<evidence type="ECO:0000313" key="7">
    <source>
        <dbReference type="Proteomes" id="UP001163046"/>
    </source>
</evidence>
<evidence type="ECO:0000256" key="5">
    <source>
        <dbReference type="SAM" id="SignalP"/>
    </source>
</evidence>
<dbReference type="Pfam" id="PF03098">
    <property type="entry name" value="An_peroxidase"/>
    <property type="match status" value="1"/>
</dbReference>
<feature type="region of interest" description="Disordered" evidence="4">
    <location>
        <begin position="210"/>
        <end position="250"/>
    </location>
</feature>
<dbReference type="EMBL" id="MU827786">
    <property type="protein sequence ID" value="KAJ7333671.1"/>
    <property type="molecule type" value="Genomic_DNA"/>
</dbReference>
<keyword evidence="6" id="KW-0575">Peroxidase</keyword>
<name>A0A9X0CGF4_9CNID</name>
<evidence type="ECO:0000256" key="2">
    <source>
        <dbReference type="ARBA" id="ARBA00022525"/>
    </source>
</evidence>
<dbReference type="SUPFAM" id="SSF48113">
    <property type="entry name" value="Heme-dependent peroxidases"/>
    <property type="match status" value="1"/>
</dbReference>
<dbReference type="PROSITE" id="PS50292">
    <property type="entry name" value="PEROXIDASE_3"/>
    <property type="match status" value="1"/>
</dbReference>
<dbReference type="EC" id="1.11.1.7" evidence="6"/>
<feature type="signal peptide" evidence="5">
    <location>
        <begin position="1"/>
        <end position="18"/>
    </location>
</feature>
<evidence type="ECO:0000256" key="1">
    <source>
        <dbReference type="ARBA" id="ARBA00004613"/>
    </source>
</evidence>
<comment type="caution">
    <text evidence="6">The sequence shown here is derived from an EMBL/GenBank/DDBJ whole genome shotgun (WGS) entry which is preliminary data.</text>
</comment>
<dbReference type="AlphaFoldDB" id="A0A9X0CGF4"/>
<dbReference type="GO" id="GO:0005576">
    <property type="term" value="C:extracellular region"/>
    <property type="evidence" value="ECO:0007669"/>
    <property type="project" value="UniProtKB-SubCell"/>
</dbReference>
<dbReference type="InterPro" id="IPR019791">
    <property type="entry name" value="Haem_peroxidase_animal"/>
</dbReference>
<dbReference type="PANTHER" id="PTHR11475:SF4">
    <property type="entry name" value="CHORION PEROXIDASE"/>
    <property type="match status" value="1"/>
</dbReference>
<proteinExistence type="predicted"/>
<evidence type="ECO:0000256" key="3">
    <source>
        <dbReference type="ARBA" id="ARBA00023180"/>
    </source>
</evidence>
<feature type="chain" id="PRO_5040775897" evidence="5">
    <location>
        <begin position="19"/>
        <end position="250"/>
    </location>
</feature>
<dbReference type="Gene3D" id="1.10.640.10">
    <property type="entry name" value="Haem peroxidase domain superfamily, animal type"/>
    <property type="match status" value="1"/>
</dbReference>
<dbReference type="GO" id="GO:0140825">
    <property type="term" value="F:lactoperoxidase activity"/>
    <property type="evidence" value="ECO:0007669"/>
    <property type="project" value="UniProtKB-EC"/>
</dbReference>
<dbReference type="GO" id="GO:0020037">
    <property type="term" value="F:heme binding"/>
    <property type="evidence" value="ECO:0007669"/>
    <property type="project" value="InterPro"/>
</dbReference>
<organism evidence="6 7">
    <name type="scientific">Desmophyllum pertusum</name>
    <dbReference type="NCBI Taxonomy" id="174260"/>
    <lineage>
        <taxon>Eukaryota</taxon>
        <taxon>Metazoa</taxon>
        <taxon>Cnidaria</taxon>
        <taxon>Anthozoa</taxon>
        <taxon>Hexacorallia</taxon>
        <taxon>Scleractinia</taxon>
        <taxon>Caryophylliina</taxon>
        <taxon>Caryophylliidae</taxon>
        <taxon>Desmophyllum</taxon>
    </lineage>
</organism>
<dbReference type="InterPro" id="IPR037120">
    <property type="entry name" value="Haem_peroxidase_sf_animal"/>
</dbReference>
<dbReference type="GO" id="GO:0006979">
    <property type="term" value="P:response to oxidative stress"/>
    <property type="evidence" value="ECO:0007669"/>
    <property type="project" value="InterPro"/>
</dbReference>
<gene>
    <name evidence="6" type="primary">HPX2_1</name>
    <name evidence="6" type="ORF">OS493_017215</name>
</gene>
<keyword evidence="6" id="KW-0560">Oxidoreductase</keyword>
<comment type="subcellular location">
    <subcellularLocation>
        <location evidence="1">Secreted</location>
    </subcellularLocation>
</comment>
<sequence>MARCYIFLVLVMLQLTSAYIIDEANPDGESAANGTEAKYEKDAGDESNTKDVDRLRERLLKFIKRRRLVNKCTREANRTTRNLLKQRKGKEKSALRGSYQILQHGEESTASDGRWLGALRSEICSGCVVKRICNRPPKFLRKNSLYRNRSNCRKLVLFLASHIPSGEQKLKCNPDERYRSIDGTCNNLDNPKWGAALTAFERIEFPDYGDDLSEPRKSQSNKPLPNARDVSRKVEITTATTTTTKISSLP</sequence>
<evidence type="ECO:0000256" key="4">
    <source>
        <dbReference type="SAM" id="MobiDB-lite"/>
    </source>
</evidence>
<evidence type="ECO:0000313" key="6">
    <source>
        <dbReference type="EMBL" id="KAJ7333671.1"/>
    </source>
</evidence>
<reference evidence="6" key="1">
    <citation type="submission" date="2023-01" db="EMBL/GenBank/DDBJ databases">
        <title>Genome assembly of the deep-sea coral Lophelia pertusa.</title>
        <authorList>
            <person name="Herrera S."/>
            <person name="Cordes E."/>
        </authorList>
    </citation>
    <scope>NUCLEOTIDE SEQUENCE</scope>
    <source>
        <strain evidence="6">USNM1676648</strain>
        <tissue evidence="6">Polyp</tissue>
    </source>
</reference>
<dbReference type="InterPro" id="IPR010255">
    <property type="entry name" value="Haem_peroxidase_sf"/>
</dbReference>
<dbReference type="OrthoDB" id="823504at2759"/>
<dbReference type="PANTHER" id="PTHR11475">
    <property type="entry name" value="OXIDASE/PEROXIDASE"/>
    <property type="match status" value="1"/>
</dbReference>
<accession>A0A9X0CGF4</accession>
<keyword evidence="3" id="KW-0325">Glycoprotein</keyword>
<dbReference type="Proteomes" id="UP001163046">
    <property type="component" value="Unassembled WGS sequence"/>
</dbReference>
<feature type="region of interest" description="Disordered" evidence="4">
    <location>
        <begin position="29"/>
        <end position="50"/>
    </location>
</feature>
<keyword evidence="2" id="KW-0964">Secreted</keyword>
<feature type="compositionally biased region" description="Basic and acidic residues" evidence="4">
    <location>
        <begin position="37"/>
        <end position="50"/>
    </location>
</feature>
<keyword evidence="5" id="KW-0732">Signal</keyword>
<keyword evidence="7" id="KW-1185">Reference proteome</keyword>